<proteinExistence type="predicted"/>
<evidence type="ECO:0000313" key="2">
    <source>
        <dbReference type="EMBL" id="CAH2013188.1"/>
    </source>
</evidence>
<accession>A0A9P0M7B1</accession>
<protein>
    <submittedName>
        <fullName evidence="2">Uncharacterized protein</fullName>
    </submittedName>
</protein>
<name>A0A9P0M7B1_ACAOB</name>
<keyword evidence="3" id="KW-1185">Reference proteome</keyword>
<organism evidence="2 3">
    <name type="scientific">Acanthoscelides obtectus</name>
    <name type="common">Bean weevil</name>
    <name type="synonym">Bruchus obtectus</name>
    <dbReference type="NCBI Taxonomy" id="200917"/>
    <lineage>
        <taxon>Eukaryota</taxon>
        <taxon>Metazoa</taxon>
        <taxon>Ecdysozoa</taxon>
        <taxon>Arthropoda</taxon>
        <taxon>Hexapoda</taxon>
        <taxon>Insecta</taxon>
        <taxon>Pterygota</taxon>
        <taxon>Neoptera</taxon>
        <taxon>Endopterygota</taxon>
        <taxon>Coleoptera</taxon>
        <taxon>Polyphaga</taxon>
        <taxon>Cucujiformia</taxon>
        <taxon>Chrysomeloidea</taxon>
        <taxon>Chrysomelidae</taxon>
        <taxon>Bruchinae</taxon>
        <taxon>Bruchini</taxon>
        <taxon>Acanthoscelides</taxon>
    </lineage>
</organism>
<feature type="region of interest" description="Disordered" evidence="1">
    <location>
        <begin position="129"/>
        <end position="164"/>
    </location>
</feature>
<feature type="compositionally biased region" description="Polar residues" evidence="1">
    <location>
        <begin position="149"/>
        <end position="162"/>
    </location>
</feature>
<reference evidence="2" key="1">
    <citation type="submission" date="2022-03" db="EMBL/GenBank/DDBJ databases">
        <authorList>
            <person name="Sayadi A."/>
        </authorList>
    </citation>
    <scope>NUCLEOTIDE SEQUENCE</scope>
</reference>
<dbReference type="AlphaFoldDB" id="A0A9P0M7B1"/>
<evidence type="ECO:0000313" key="3">
    <source>
        <dbReference type="Proteomes" id="UP001152888"/>
    </source>
</evidence>
<dbReference type="EMBL" id="CAKOFQ010008286">
    <property type="protein sequence ID" value="CAH2013188.1"/>
    <property type="molecule type" value="Genomic_DNA"/>
</dbReference>
<gene>
    <name evidence="2" type="ORF">ACAOBT_LOCUS33268</name>
</gene>
<evidence type="ECO:0000256" key="1">
    <source>
        <dbReference type="SAM" id="MobiDB-lite"/>
    </source>
</evidence>
<comment type="caution">
    <text evidence="2">The sequence shown here is derived from an EMBL/GenBank/DDBJ whole genome shotgun (WGS) entry which is preliminary data.</text>
</comment>
<dbReference type="Proteomes" id="UP001152888">
    <property type="component" value="Unassembled WGS sequence"/>
</dbReference>
<sequence length="199" mass="22891">MFNSDTTVVSLGEDQRATIYMLLPKLRRMFWQEQELDYGCHDVVCSSENQGNRKHLYVFFLRPIMDKVMEIQCIAQVGDIFISSQVYAIIELARRKNPYKVIPMGWSDFLDFKSLSKLLRILTVRTSNEEDSNKTQSQSGPKCWKFHRSVSSPTRTNNNAGTTRDGIDEIFENVYSNRPSSLKEAKEIISDKAAGKYCP</sequence>